<comment type="caution">
    <text evidence="1">The sequence shown here is derived from an EMBL/GenBank/DDBJ whole genome shotgun (WGS) entry which is preliminary data.</text>
</comment>
<dbReference type="Gene3D" id="1.25.40.20">
    <property type="entry name" value="Ankyrin repeat-containing domain"/>
    <property type="match status" value="2"/>
</dbReference>
<dbReference type="AlphaFoldDB" id="A0A225WUS6"/>
<dbReference type="InterPro" id="IPR036770">
    <property type="entry name" value="Ankyrin_rpt-contain_sf"/>
</dbReference>
<dbReference type="Pfam" id="PF12796">
    <property type="entry name" value="Ank_2"/>
    <property type="match status" value="1"/>
</dbReference>
<dbReference type="SUPFAM" id="SSF48403">
    <property type="entry name" value="Ankyrin repeat"/>
    <property type="match status" value="1"/>
</dbReference>
<evidence type="ECO:0000313" key="1">
    <source>
        <dbReference type="EMBL" id="OWZ21361.1"/>
    </source>
</evidence>
<reference evidence="2" key="1">
    <citation type="submission" date="2017-03" db="EMBL/GenBank/DDBJ databases">
        <title>Phytopthora megakarya and P. palmivora, two closely related causual agents of cacao black pod achieved similar genome size and gene model numbers by different mechanisms.</title>
        <authorList>
            <person name="Ali S."/>
            <person name="Shao J."/>
            <person name="Larry D.J."/>
            <person name="Kronmiller B."/>
            <person name="Shen D."/>
            <person name="Strem M.D."/>
            <person name="Melnick R.L."/>
            <person name="Guiltinan M.J."/>
            <person name="Tyler B.M."/>
            <person name="Meinhardt L.W."/>
            <person name="Bailey B.A."/>
        </authorList>
    </citation>
    <scope>NUCLEOTIDE SEQUENCE [LARGE SCALE GENOMIC DNA]</scope>
    <source>
        <strain evidence="2">zdho120</strain>
    </source>
</reference>
<proteinExistence type="predicted"/>
<dbReference type="STRING" id="4795.A0A225WUS6"/>
<dbReference type="Proteomes" id="UP000198211">
    <property type="component" value="Unassembled WGS sequence"/>
</dbReference>
<dbReference type="OrthoDB" id="74529at2759"/>
<gene>
    <name evidence="1" type="ORF">PHMEG_0004100</name>
</gene>
<dbReference type="InterPro" id="IPR052050">
    <property type="entry name" value="SecEffector_AnkRepeat"/>
</dbReference>
<dbReference type="PANTHER" id="PTHR46586:SF3">
    <property type="entry name" value="ANKYRIN REPEAT-CONTAINING PROTEIN"/>
    <property type="match status" value="1"/>
</dbReference>
<evidence type="ECO:0000313" key="2">
    <source>
        <dbReference type="Proteomes" id="UP000198211"/>
    </source>
</evidence>
<dbReference type="PANTHER" id="PTHR46586">
    <property type="entry name" value="ANKYRIN REPEAT-CONTAINING PROTEIN"/>
    <property type="match status" value="1"/>
</dbReference>
<name>A0A225WUS6_9STRA</name>
<dbReference type="InterPro" id="IPR002110">
    <property type="entry name" value="Ankyrin_rpt"/>
</dbReference>
<organism evidence="1 2">
    <name type="scientific">Phytophthora megakarya</name>
    <dbReference type="NCBI Taxonomy" id="4795"/>
    <lineage>
        <taxon>Eukaryota</taxon>
        <taxon>Sar</taxon>
        <taxon>Stramenopiles</taxon>
        <taxon>Oomycota</taxon>
        <taxon>Peronosporomycetes</taxon>
        <taxon>Peronosporales</taxon>
        <taxon>Peronosporaceae</taxon>
        <taxon>Phytophthora</taxon>
    </lineage>
</organism>
<accession>A0A225WUS6</accession>
<protein>
    <submittedName>
        <fullName evidence="1">Uncharacterized protein</fullName>
    </submittedName>
</protein>
<sequence>MNVAVAAGHVEIAQWLLENDNEEWSVTSVADAAANADLRIIQWLHEHFHDLFDCKVMDEAAGGGHLDVVRWLHQNRSEGCSCGAMDLAAKNGHLDVVQWLHDNRKEGCTAMALLDAAANGHLDVVKFLVVNERETTWTLNAFEEAVLRGQLHVVKWLHDYCKARCSTDTITVSAWMGYLDTVCYLSEKDRKLSESIPGLHEAATQGNMEVLAFLMNHEFGEDKRIDNLEIYAFGVFEAAWVSNHFNTVLNQFRDQQKRVYSVKRIVEFLERFHADGFHVCVCIMLGLALQRGCIAMAKRFFDRRTNQEMAAYMVTAGESQGFYAKSIDVMLRWLIDNRVSLNISNDRNLVLECCVLHEDIAARFSESDRVVLIGEVIKDNEFLQFDLGLWILENTSFKEETIRVAIRATIRQSSRFSQWLTLRLTNEEVRNWCLSDT</sequence>
<keyword evidence="2" id="KW-1185">Reference proteome</keyword>
<dbReference type="EMBL" id="NBNE01000233">
    <property type="protein sequence ID" value="OWZ21361.1"/>
    <property type="molecule type" value="Genomic_DNA"/>
</dbReference>